<name>A0A1Y2B9H0_9FUNG</name>
<dbReference type="EMBL" id="MCGO01000079">
    <property type="protein sequence ID" value="ORY31127.1"/>
    <property type="molecule type" value="Genomic_DNA"/>
</dbReference>
<dbReference type="SUPFAM" id="SSF48403">
    <property type="entry name" value="Ankyrin repeat"/>
    <property type="match status" value="1"/>
</dbReference>
<gene>
    <name evidence="1" type="ORF">BCR33DRAFT_857092</name>
</gene>
<dbReference type="OrthoDB" id="10420630at2759"/>
<evidence type="ECO:0000313" key="1">
    <source>
        <dbReference type="EMBL" id="ORY31127.1"/>
    </source>
</evidence>
<sequence length="649" mass="73863">MQHPFQELAQSLSFENVPTGSKPCPHLPPEVWSKIFALAYGNIYQLSQITRLSKLIYLYCWLPAAARANFYLECYGKSHALFMTFSTNCWKDPQFYNVLEILIQKGAEYSCEDRVQKCPLQRLLSLPTRLPLLKLFYTCQPQISGTHLKAAIKRALHYGSLELLCTLLQEDSITLSPNALVGRLAVMGISFDVKQLMLKNHMELASYLSTATETRAPVAAVAYSIKTNNIAMAKQIITTRKDPTVMSWQNLLNPDGFWRALGFHCLEHVEIALSLGIPPTISAFLSSSGLFSPDNHRLDLPISLYNWDHIGTQLPTLNPHAYQIAEMFLNAGINVDQVALCNACSTGHTEYIQFLMTKWTEQKNYAATNIIGTDAIHNAFMWRKWELVEMLFDGCKRWANDANQSYSGINIPFAIPDENAFFGICVPYPMNSGDSYFFEKVLFLVKCGVYPHNTWTLSLESLATNCTEESFTPLTQSCFEKLLSLGAHVTSDALYRTTWRKTSTSKTNAFFKFMLDKYEFDPQVGFPDFENMLGTGYLEDVLLVLEKGIPVTKEVLQSLYRCYLMRPDSPIVDVVLGAIVPENPLRKTYLGYLESLQHDDFEEVYPDLFNAYFQKMRKFGFWTTQKVVDRAESTNKPQWLIDNLKAMVE</sequence>
<dbReference type="AlphaFoldDB" id="A0A1Y2B9H0"/>
<dbReference type="Proteomes" id="UP000193642">
    <property type="component" value="Unassembled WGS sequence"/>
</dbReference>
<accession>A0A1Y2B9H0</accession>
<dbReference type="Gene3D" id="1.25.40.20">
    <property type="entry name" value="Ankyrin repeat-containing domain"/>
    <property type="match status" value="1"/>
</dbReference>
<protein>
    <submittedName>
        <fullName evidence="1">Uncharacterized protein</fullName>
    </submittedName>
</protein>
<reference evidence="1 2" key="1">
    <citation type="submission" date="2016-07" db="EMBL/GenBank/DDBJ databases">
        <title>Pervasive Adenine N6-methylation of Active Genes in Fungi.</title>
        <authorList>
            <consortium name="DOE Joint Genome Institute"/>
            <person name="Mondo S.J."/>
            <person name="Dannebaum R.O."/>
            <person name="Kuo R.C."/>
            <person name="Labutti K."/>
            <person name="Haridas S."/>
            <person name="Kuo A."/>
            <person name="Salamov A."/>
            <person name="Ahrendt S.R."/>
            <person name="Lipzen A."/>
            <person name="Sullivan W."/>
            <person name="Andreopoulos W.B."/>
            <person name="Clum A."/>
            <person name="Lindquist E."/>
            <person name="Daum C."/>
            <person name="Ramamoorthy G.K."/>
            <person name="Gryganskyi A."/>
            <person name="Culley D."/>
            <person name="Magnuson J.K."/>
            <person name="James T.Y."/>
            <person name="O'Malley M.A."/>
            <person name="Stajich J.E."/>
            <person name="Spatafora J.W."/>
            <person name="Visel A."/>
            <person name="Grigoriev I.V."/>
        </authorList>
    </citation>
    <scope>NUCLEOTIDE SEQUENCE [LARGE SCALE GENOMIC DNA]</scope>
    <source>
        <strain evidence="1 2">JEL800</strain>
    </source>
</reference>
<comment type="caution">
    <text evidence="1">The sequence shown here is derived from an EMBL/GenBank/DDBJ whole genome shotgun (WGS) entry which is preliminary data.</text>
</comment>
<dbReference type="InterPro" id="IPR036770">
    <property type="entry name" value="Ankyrin_rpt-contain_sf"/>
</dbReference>
<keyword evidence="2" id="KW-1185">Reference proteome</keyword>
<organism evidence="1 2">
    <name type="scientific">Rhizoclosmatium globosum</name>
    <dbReference type="NCBI Taxonomy" id="329046"/>
    <lineage>
        <taxon>Eukaryota</taxon>
        <taxon>Fungi</taxon>
        <taxon>Fungi incertae sedis</taxon>
        <taxon>Chytridiomycota</taxon>
        <taxon>Chytridiomycota incertae sedis</taxon>
        <taxon>Chytridiomycetes</taxon>
        <taxon>Chytridiales</taxon>
        <taxon>Chytriomycetaceae</taxon>
        <taxon>Rhizoclosmatium</taxon>
    </lineage>
</organism>
<proteinExistence type="predicted"/>
<evidence type="ECO:0000313" key="2">
    <source>
        <dbReference type="Proteomes" id="UP000193642"/>
    </source>
</evidence>